<evidence type="ECO:0000313" key="3">
    <source>
        <dbReference type="Proteomes" id="UP000077315"/>
    </source>
</evidence>
<dbReference type="Gene3D" id="3.30.420.10">
    <property type="entry name" value="Ribonuclease H-like superfamily/Ribonuclease H"/>
    <property type="match status" value="1"/>
</dbReference>
<dbReference type="AlphaFoldDB" id="A0A167KCG8"/>
<dbReference type="GO" id="GO:0003676">
    <property type="term" value="F:nucleic acid binding"/>
    <property type="evidence" value="ECO:0007669"/>
    <property type="project" value="InterPro"/>
</dbReference>
<reference evidence="3" key="1">
    <citation type="submission" date="2015-06" db="EMBL/GenBank/DDBJ databases">
        <title>Expansion of signal transduction pathways in fungi by whole-genome duplication.</title>
        <authorList>
            <consortium name="DOE Joint Genome Institute"/>
            <person name="Corrochano L.M."/>
            <person name="Kuo A."/>
            <person name="Marcet-Houben M."/>
            <person name="Polaino S."/>
            <person name="Salamov A."/>
            <person name="Villalobos J.M."/>
            <person name="Alvarez M.I."/>
            <person name="Avalos J."/>
            <person name="Benito E.P."/>
            <person name="Benoit I."/>
            <person name="Burger G."/>
            <person name="Camino L.P."/>
            <person name="Canovas D."/>
            <person name="Cerda-Olmedo E."/>
            <person name="Cheng J.-F."/>
            <person name="Dominguez A."/>
            <person name="Elias M."/>
            <person name="Eslava A.P."/>
            <person name="Glaser F."/>
            <person name="Grimwood J."/>
            <person name="Gutierrez G."/>
            <person name="Heitman J."/>
            <person name="Henrissat B."/>
            <person name="Iturriaga E.A."/>
            <person name="Lang B.F."/>
            <person name="Lavin J.L."/>
            <person name="Lee S."/>
            <person name="Li W."/>
            <person name="Lindquist E."/>
            <person name="Lopez-Garcia S."/>
            <person name="Luque E.M."/>
            <person name="Marcos A.T."/>
            <person name="Martin J."/>
            <person name="McCluskey K."/>
            <person name="Medina H.R."/>
            <person name="Miralles-Duran A."/>
            <person name="Miyazaki A."/>
            <person name="Munoz-Torres E."/>
            <person name="Oguiza J.A."/>
            <person name="Ohm R."/>
            <person name="Olmedo M."/>
            <person name="Orejas M."/>
            <person name="Ortiz-Castellanos L."/>
            <person name="Pisabarro A.G."/>
            <person name="Rodriguez-Romero J."/>
            <person name="Ruiz-Herrera J."/>
            <person name="Ruiz-Vazquez R."/>
            <person name="Sanz C."/>
            <person name="Schackwitz W."/>
            <person name="Schmutz J."/>
            <person name="Shahriari M."/>
            <person name="Shelest E."/>
            <person name="Silva-Franco F."/>
            <person name="Soanes D."/>
            <person name="Syed K."/>
            <person name="Tagua V.G."/>
            <person name="Talbot N.J."/>
            <person name="Thon M."/>
            <person name="De vries R.P."/>
            <person name="Wiebenga A."/>
            <person name="Yadav J.S."/>
            <person name="Braun E.L."/>
            <person name="Baker S."/>
            <person name="Garre V."/>
            <person name="Horwitz B."/>
            <person name="Torres-Martinez S."/>
            <person name="Idnurm A."/>
            <person name="Herrera-Estrella A."/>
            <person name="Gabaldon T."/>
            <person name="Grigoriev I.V."/>
        </authorList>
    </citation>
    <scope>NUCLEOTIDE SEQUENCE [LARGE SCALE GENOMIC DNA]</scope>
    <source>
        <strain evidence="3">NRRL 1555(-)</strain>
    </source>
</reference>
<dbReference type="VEuPathDB" id="FungiDB:PHYBLDRAFT_101143"/>
<dbReference type="InParanoid" id="A0A167KCG8"/>
<dbReference type="Proteomes" id="UP000077315">
    <property type="component" value="Unassembled WGS sequence"/>
</dbReference>
<dbReference type="OrthoDB" id="2417635at2759"/>
<dbReference type="EMBL" id="KV440998">
    <property type="protein sequence ID" value="OAD67756.1"/>
    <property type="molecule type" value="Genomic_DNA"/>
</dbReference>
<evidence type="ECO:0000313" key="2">
    <source>
        <dbReference type="EMBL" id="OAD67756.1"/>
    </source>
</evidence>
<dbReference type="InterPro" id="IPR036397">
    <property type="entry name" value="RNaseH_sf"/>
</dbReference>
<gene>
    <name evidence="2" type="ORF">PHYBLDRAFT_101143</name>
</gene>
<organism evidence="2 3">
    <name type="scientific">Phycomyces blakesleeanus (strain ATCC 8743b / DSM 1359 / FGSC 10004 / NBRC 33097 / NRRL 1555)</name>
    <dbReference type="NCBI Taxonomy" id="763407"/>
    <lineage>
        <taxon>Eukaryota</taxon>
        <taxon>Fungi</taxon>
        <taxon>Fungi incertae sedis</taxon>
        <taxon>Mucoromycota</taxon>
        <taxon>Mucoromycotina</taxon>
        <taxon>Mucoromycetes</taxon>
        <taxon>Mucorales</taxon>
        <taxon>Phycomycetaceae</taxon>
        <taxon>Phycomyces</taxon>
    </lineage>
</organism>
<proteinExistence type="predicted"/>
<protein>
    <recommendedName>
        <fullName evidence="1">Tc1-like transposase DDE domain-containing protein</fullName>
    </recommendedName>
</protein>
<keyword evidence="3" id="KW-1185">Reference proteome</keyword>
<dbReference type="GeneID" id="28988532"/>
<dbReference type="RefSeq" id="XP_018285796.1">
    <property type="nucleotide sequence ID" value="XM_018427626.1"/>
</dbReference>
<dbReference type="InterPro" id="IPR038717">
    <property type="entry name" value="Tc1-like_DDE_dom"/>
</dbReference>
<accession>A0A167KCG8</accession>
<dbReference type="Pfam" id="PF13358">
    <property type="entry name" value="DDE_3"/>
    <property type="match status" value="1"/>
</dbReference>
<name>A0A167KCG8_PHYB8</name>
<sequence length="72" mass="8136">PSQSSDLNPIEHVWHALKANVQERKASINNVEELKTCILQEWERLDPELLCTLVASMLDRVQAVIKACGDHT</sequence>
<feature type="non-terminal residue" evidence="2">
    <location>
        <position position="1"/>
    </location>
</feature>
<evidence type="ECO:0000259" key="1">
    <source>
        <dbReference type="Pfam" id="PF13358"/>
    </source>
</evidence>
<dbReference type="STRING" id="763407.A0A167KCG8"/>
<feature type="non-terminal residue" evidence="2">
    <location>
        <position position="72"/>
    </location>
</feature>
<feature type="domain" description="Tc1-like transposase DDE" evidence="1">
    <location>
        <begin position="1"/>
        <end position="35"/>
    </location>
</feature>